<name>A0ABN8NPN8_9CNID</name>
<evidence type="ECO:0000313" key="2">
    <source>
        <dbReference type="Proteomes" id="UP001159405"/>
    </source>
</evidence>
<accession>A0ABN8NPN8</accession>
<evidence type="ECO:0000313" key="1">
    <source>
        <dbReference type="EMBL" id="CAH3115463.1"/>
    </source>
</evidence>
<sequence length="111" mass="13035">MVTFFPRKKEQGHCFKIHGQERYLRGGLLLWTGDTLGSNCVSCFKEGVEYADTAWEQRKKLEERIALLPHDMMFFFQFRAEEFQARNLTDHLRICGMIEDPDNAPHVRDAL</sequence>
<comment type="caution">
    <text evidence="1">The sequence shown here is derived from an EMBL/GenBank/DDBJ whole genome shotgun (WGS) entry which is preliminary data.</text>
</comment>
<dbReference type="EMBL" id="CALNXK010000028">
    <property type="protein sequence ID" value="CAH3115463.1"/>
    <property type="molecule type" value="Genomic_DNA"/>
</dbReference>
<reference evidence="1 2" key="1">
    <citation type="submission" date="2022-05" db="EMBL/GenBank/DDBJ databases">
        <authorList>
            <consortium name="Genoscope - CEA"/>
            <person name="William W."/>
        </authorList>
    </citation>
    <scope>NUCLEOTIDE SEQUENCE [LARGE SCALE GENOMIC DNA]</scope>
</reference>
<proteinExistence type="predicted"/>
<protein>
    <submittedName>
        <fullName evidence="1">Uncharacterized protein</fullName>
    </submittedName>
</protein>
<gene>
    <name evidence="1" type="ORF">PLOB_00023682</name>
</gene>
<dbReference type="Proteomes" id="UP001159405">
    <property type="component" value="Unassembled WGS sequence"/>
</dbReference>
<organism evidence="1 2">
    <name type="scientific">Porites lobata</name>
    <dbReference type="NCBI Taxonomy" id="104759"/>
    <lineage>
        <taxon>Eukaryota</taxon>
        <taxon>Metazoa</taxon>
        <taxon>Cnidaria</taxon>
        <taxon>Anthozoa</taxon>
        <taxon>Hexacorallia</taxon>
        <taxon>Scleractinia</taxon>
        <taxon>Fungiina</taxon>
        <taxon>Poritidae</taxon>
        <taxon>Porites</taxon>
    </lineage>
</organism>
<keyword evidence="2" id="KW-1185">Reference proteome</keyword>